<feature type="transmembrane region" description="Helical" evidence="5">
    <location>
        <begin position="274"/>
        <end position="299"/>
    </location>
</feature>
<dbReference type="PIRSF" id="PIRSF006060">
    <property type="entry name" value="AA_transporter"/>
    <property type="match status" value="1"/>
</dbReference>
<evidence type="ECO:0000256" key="2">
    <source>
        <dbReference type="ARBA" id="ARBA00022692"/>
    </source>
</evidence>
<feature type="transmembrane region" description="Helical" evidence="5">
    <location>
        <begin position="328"/>
        <end position="347"/>
    </location>
</feature>
<proteinExistence type="predicted"/>
<dbReference type="Proteomes" id="UP000290204">
    <property type="component" value="Unassembled WGS sequence"/>
</dbReference>
<comment type="subcellular location">
    <subcellularLocation>
        <location evidence="1">Membrane</location>
        <topology evidence="1">Multi-pass membrane protein</topology>
    </subcellularLocation>
</comment>
<sequence length="445" mass="48695">MKTTNNKLNLFSFTMIVVGLVIGMGIFRTAATSAKDALDPTVYFSAWLIGGLVALCGALTYAEIGSRFPVTGGYYKVFAQAYHPSIAFAINCLILVSNAASLSGVALIGSGYLLKLFPGDWNDTHKALLSCVAILIFYLINLRGLKLSSMAQNILMIIKIGMILVLIAALFFPDQYAVQETTATATTSFSTIDWIKSLGVSLIAVSFTYGGYQQTINFGNEVQNPTKNIPRGIFMGIAIIIGLYLLVNMSYYNLVGFNQMKGEREIAYVVIDKIFGTTGATVFSAFLFLGVLAYVNGLLMSNPRVMYAMGDDGSLPKIFAKQNEKTNVLTFSLTVFAAICIVILFFAQEFEKILSFTIFLDCFGMILSSATIFWFRKKTKHLDGTGIYKMKLFPIMPLIFMAAYVFVGTSIAIDDPSAALTGVAVLAGFVLIYFILHRKKKTVNL</sequence>
<dbReference type="GO" id="GO:0016020">
    <property type="term" value="C:membrane"/>
    <property type="evidence" value="ECO:0007669"/>
    <property type="project" value="UniProtKB-SubCell"/>
</dbReference>
<evidence type="ECO:0000313" key="7">
    <source>
        <dbReference type="Proteomes" id="UP000290204"/>
    </source>
</evidence>
<feature type="transmembrane region" description="Helical" evidence="5">
    <location>
        <begin position="12"/>
        <end position="31"/>
    </location>
</feature>
<feature type="transmembrane region" description="Helical" evidence="5">
    <location>
        <begin position="154"/>
        <end position="172"/>
    </location>
</feature>
<feature type="transmembrane region" description="Helical" evidence="5">
    <location>
        <begin position="43"/>
        <end position="64"/>
    </location>
</feature>
<keyword evidence="3 5" id="KW-1133">Transmembrane helix</keyword>
<feature type="transmembrane region" description="Helical" evidence="5">
    <location>
        <begin position="125"/>
        <end position="142"/>
    </location>
</feature>
<keyword evidence="7" id="KW-1185">Reference proteome</keyword>
<dbReference type="GO" id="GO:0015179">
    <property type="term" value="F:L-amino acid transmembrane transporter activity"/>
    <property type="evidence" value="ECO:0007669"/>
    <property type="project" value="TreeGrafter"/>
</dbReference>
<dbReference type="PANTHER" id="PTHR11785">
    <property type="entry name" value="AMINO ACID TRANSPORTER"/>
    <property type="match status" value="1"/>
</dbReference>
<dbReference type="InterPro" id="IPR050598">
    <property type="entry name" value="AminoAcid_Transporter"/>
</dbReference>
<dbReference type="AlphaFoldDB" id="A0A4Q1CHP5"/>
<feature type="transmembrane region" description="Helical" evidence="5">
    <location>
        <begin position="233"/>
        <end position="254"/>
    </location>
</feature>
<dbReference type="InterPro" id="IPR002293">
    <property type="entry name" value="AA/rel_permease1"/>
</dbReference>
<dbReference type="RefSeq" id="WP_129131104.1">
    <property type="nucleotide sequence ID" value="NZ_SDHW01000003.1"/>
</dbReference>
<feature type="transmembrane region" description="Helical" evidence="5">
    <location>
        <begin position="192"/>
        <end position="212"/>
    </location>
</feature>
<evidence type="ECO:0000256" key="3">
    <source>
        <dbReference type="ARBA" id="ARBA00022989"/>
    </source>
</evidence>
<feature type="transmembrane region" description="Helical" evidence="5">
    <location>
        <begin position="85"/>
        <end position="113"/>
    </location>
</feature>
<comment type="caution">
    <text evidence="6">The sequence shown here is derived from an EMBL/GenBank/DDBJ whole genome shotgun (WGS) entry which is preliminary data.</text>
</comment>
<keyword evidence="4 5" id="KW-0472">Membrane</keyword>
<dbReference type="Gene3D" id="1.20.1740.10">
    <property type="entry name" value="Amino acid/polyamine transporter I"/>
    <property type="match status" value="1"/>
</dbReference>
<dbReference type="PANTHER" id="PTHR11785:SF512">
    <property type="entry name" value="SOBREMESA, ISOFORM B"/>
    <property type="match status" value="1"/>
</dbReference>
<evidence type="ECO:0000313" key="6">
    <source>
        <dbReference type="EMBL" id="RXK59731.1"/>
    </source>
</evidence>
<evidence type="ECO:0000256" key="1">
    <source>
        <dbReference type="ARBA" id="ARBA00004141"/>
    </source>
</evidence>
<name>A0A4Q1CHP5_9BACT</name>
<dbReference type="Pfam" id="PF13520">
    <property type="entry name" value="AA_permease_2"/>
    <property type="match status" value="1"/>
</dbReference>
<evidence type="ECO:0000256" key="5">
    <source>
        <dbReference type="SAM" id="Phobius"/>
    </source>
</evidence>
<keyword evidence="2 5" id="KW-0812">Transmembrane</keyword>
<feature type="transmembrane region" description="Helical" evidence="5">
    <location>
        <begin position="419"/>
        <end position="436"/>
    </location>
</feature>
<protein>
    <submittedName>
        <fullName evidence="6">Amino acid permease</fullName>
    </submittedName>
</protein>
<accession>A0A4Q1CHP5</accession>
<feature type="transmembrane region" description="Helical" evidence="5">
    <location>
        <begin position="353"/>
        <end position="375"/>
    </location>
</feature>
<dbReference type="EMBL" id="SDHW01000003">
    <property type="protein sequence ID" value="RXK59731.1"/>
    <property type="molecule type" value="Genomic_DNA"/>
</dbReference>
<evidence type="ECO:0000256" key="4">
    <source>
        <dbReference type="ARBA" id="ARBA00023136"/>
    </source>
</evidence>
<feature type="transmembrane region" description="Helical" evidence="5">
    <location>
        <begin position="395"/>
        <end position="413"/>
    </location>
</feature>
<dbReference type="OrthoDB" id="9806937at2"/>
<organism evidence="6 7">
    <name type="scientific">Lacibacter luteus</name>
    <dbReference type="NCBI Taxonomy" id="2508719"/>
    <lineage>
        <taxon>Bacteria</taxon>
        <taxon>Pseudomonadati</taxon>
        <taxon>Bacteroidota</taxon>
        <taxon>Chitinophagia</taxon>
        <taxon>Chitinophagales</taxon>
        <taxon>Chitinophagaceae</taxon>
        <taxon>Lacibacter</taxon>
    </lineage>
</organism>
<reference evidence="6 7" key="1">
    <citation type="submission" date="2019-01" db="EMBL/GenBank/DDBJ databases">
        <title>Lacibacter sp. strain TTM-7.</title>
        <authorList>
            <person name="Chen W.-M."/>
        </authorList>
    </citation>
    <scope>NUCLEOTIDE SEQUENCE [LARGE SCALE GENOMIC DNA]</scope>
    <source>
        <strain evidence="6 7">TTM-7</strain>
    </source>
</reference>
<gene>
    <name evidence="6" type="ORF">ESA94_11765</name>
</gene>